<evidence type="ECO:0000313" key="3">
    <source>
        <dbReference type="EMBL" id="SHF12287.1"/>
    </source>
</evidence>
<dbReference type="InterPro" id="IPR011766">
    <property type="entry name" value="TPP_enzyme_TPP-bd"/>
</dbReference>
<dbReference type="PANTHER" id="PTHR48084:SF3">
    <property type="entry name" value="SUBUNIT OF PYRUVATE:FLAVODOXIN OXIDOREDUCTASE"/>
    <property type="match status" value="1"/>
</dbReference>
<gene>
    <name evidence="3" type="ORF">SAMN02745158_02612</name>
</gene>
<name>A0A1M4Z3A8_9CLOT</name>
<dbReference type="GO" id="GO:0030976">
    <property type="term" value="F:thiamine pyrophosphate binding"/>
    <property type="evidence" value="ECO:0007669"/>
    <property type="project" value="InterPro"/>
</dbReference>
<keyword evidence="4" id="KW-1185">Reference proteome</keyword>
<dbReference type="InterPro" id="IPR051457">
    <property type="entry name" value="2-oxoacid:Fd_oxidoreductase"/>
</dbReference>
<dbReference type="AlphaFoldDB" id="A0A1M4Z3A8"/>
<organism evidence="3 4">
    <name type="scientific">Lactonifactor longoviformis DSM 17459</name>
    <dbReference type="NCBI Taxonomy" id="1122155"/>
    <lineage>
        <taxon>Bacteria</taxon>
        <taxon>Bacillati</taxon>
        <taxon>Bacillota</taxon>
        <taxon>Clostridia</taxon>
        <taxon>Eubacteriales</taxon>
        <taxon>Clostridiaceae</taxon>
        <taxon>Lactonifactor</taxon>
    </lineage>
</organism>
<dbReference type="GO" id="GO:0016625">
    <property type="term" value="F:oxidoreductase activity, acting on the aldehyde or oxo group of donors, iron-sulfur protein as acceptor"/>
    <property type="evidence" value="ECO:0007669"/>
    <property type="project" value="UniProtKB-ARBA"/>
</dbReference>
<proteinExistence type="predicted"/>
<dbReference type="OrthoDB" id="9775140at2"/>
<evidence type="ECO:0000259" key="2">
    <source>
        <dbReference type="Pfam" id="PF02775"/>
    </source>
</evidence>
<dbReference type="STRING" id="1122155.SAMN02745158_02612"/>
<dbReference type="PANTHER" id="PTHR48084">
    <property type="entry name" value="2-OXOGLUTARATE OXIDOREDUCTASE SUBUNIT KORB-RELATED"/>
    <property type="match status" value="1"/>
</dbReference>
<dbReference type="EMBL" id="FQVI01000013">
    <property type="protein sequence ID" value="SHF12287.1"/>
    <property type="molecule type" value="Genomic_DNA"/>
</dbReference>
<dbReference type="Pfam" id="PF02775">
    <property type="entry name" value="TPP_enzyme_C"/>
    <property type="match status" value="1"/>
</dbReference>
<protein>
    <submittedName>
        <fullName evidence="3">2-oxoglutarate ferredoxin oxidoreductase subunit beta</fullName>
    </submittedName>
</protein>
<reference evidence="3 4" key="1">
    <citation type="submission" date="2016-11" db="EMBL/GenBank/DDBJ databases">
        <authorList>
            <person name="Jaros S."/>
            <person name="Januszkiewicz K."/>
            <person name="Wedrychowicz H."/>
        </authorList>
    </citation>
    <scope>NUCLEOTIDE SEQUENCE [LARGE SCALE GENOMIC DNA]</scope>
    <source>
        <strain evidence="3 4">DSM 17459</strain>
    </source>
</reference>
<dbReference type="Gene3D" id="3.40.50.970">
    <property type="match status" value="1"/>
</dbReference>
<accession>A0A1M4Z3A8</accession>
<dbReference type="RefSeq" id="WP_072852445.1">
    <property type="nucleotide sequence ID" value="NZ_FQVI01000013.1"/>
</dbReference>
<feature type="domain" description="Thiamine pyrophosphate enzyme TPP-binding" evidence="2">
    <location>
        <begin position="64"/>
        <end position="162"/>
    </location>
</feature>
<evidence type="ECO:0000256" key="1">
    <source>
        <dbReference type="ARBA" id="ARBA00023002"/>
    </source>
</evidence>
<keyword evidence="1" id="KW-0560">Oxidoreductase</keyword>
<dbReference type="InterPro" id="IPR029061">
    <property type="entry name" value="THDP-binding"/>
</dbReference>
<dbReference type="SUPFAM" id="SSF52518">
    <property type="entry name" value="Thiamin diphosphate-binding fold (THDP-binding)"/>
    <property type="match status" value="1"/>
</dbReference>
<dbReference type="GO" id="GO:0045333">
    <property type="term" value="P:cellular respiration"/>
    <property type="evidence" value="ECO:0007669"/>
    <property type="project" value="UniProtKB-ARBA"/>
</dbReference>
<sequence>MTKNIPALISGSNSFCPGCGHGIIIRLIAEVLDEMGIKQQDAICALAVGCACLLNNTLKVDRLGCPHGRAGAGASGIKRCRPDKLVFTYQGDGDAISIGFSETVYAAQRNEKITAIIVNNGVFGMTGGQASPTTLIGQKTATTVNGRTAEFNGMPVDIMDHLRPVPSAAYLARGSVHDAKSILKTKQYIRRAFETQISGSGYSCVEILSPCPTNWHMDPVTAADRIASEVIAAYPLGEIKTGGAAS</sequence>
<evidence type="ECO:0000313" key="4">
    <source>
        <dbReference type="Proteomes" id="UP000184245"/>
    </source>
</evidence>
<dbReference type="Proteomes" id="UP000184245">
    <property type="component" value="Unassembled WGS sequence"/>
</dbReference>